<evidence type="ECO:0000313" key="9">
    <source>
        <dbReference type="EMBL" id="PPQ84971.1"/>
    </source>
</evidence>
<dbReference type="GO" id="GO:0003964">
    <property type="term" value="F:RNA-directed DNA polymerase activity"/>
    <property type="evidence" value="ECO:0007669"/>
    <property type="project" value="UniProtKB-EC"/>
</dbReference>
<evidence type="ECO:0000256" key="1">
    <source>
        <dbReference type="ARBA" id="ARBA00022578"/>
    </source>
</evidence>
<evidence type="ECO:0000256" key="6">
    <source>
        <dbReference type="ARBA" id="ARBA00048173"/>
    </source>
</evidence>
<evidence type="ECO:0000259" key="8">
    <source>
        <dbReference type="PROSITE" id="PS50994"/>
    </source>
</evidence>
<dbReference type="GO" id="GO:0008233">
    <property type="term" value="F:peptidase activity"/>
    <property type="evidence" value="ECO:0007669"/>
    <property type="project" value="UniProtKB-KW"/>
</dbReference>
<dbReference type="GO" id="GO:0015074">
    <property type="term" value="P:DNA integration"/>
    <property type="evidence" value="ECO:0007669"/>
    <property type="project" value="InterPro"/>
</dbReference>
<evidence type="ECO:0000256" key="3">
    <source>
        <dbReference type="ARBA" id="ARBA00022723"/>
    </source>
</evidence>
<comment type="catalytic activity">
    <reaction evidence="6">
        <text>DNA(n) + a 2'-deoxyribonucleoside 5'-triphosphate = DNA(n+1) + diphosphate</text>
        <dbReference type="Rhea" id="RHEA:22508"/>
        <dbReference type="Rhea" id="RHEA-COMP:17339"/>
        <dbReference type="Rhea" id="RHEA-COMP:17340"/>
        <dbReference type="ChEBI" id="CHEBI:33019"/>
        <dbReference type="ChEBI" id="CHEBI:61560"/>
        <dbReference type="ChEBI" id="CHEBI:173112"/>
        <dbReference type="EC" id="2.7.7.49"/>
    </reaction>
</comment>
<dbReference type="STRING" id="181874.A0A409X2K2"/>
<reference evidence="9 10" key="1">
    <citation type="journal article" date="2018" name="Evol. Lett.">
        <title>Horizontal gene cluster transfer increased hallucinogenic mushroom diversity.</title>
        <authorList>
            <person name="Reynolds H.T."/>
            <person name="Vijayakumar V."/>
            <person name="Gluck-Thaler E."/>
            <person name="Korotkin H.B."/>
            <person name="Matheny P.B."/>
            <person name="Slot J.C."/>
        </authorList>
    </citation>
    <scope>NUCLEOTIDE SEQUENCE [LARGE SCALE GENOMIC DNA]</scope>
    <source>
        <strain evidence="9 10">2629</strain>
    </source>
</reference>
<dbReference type="Pfam" id="PF13976">
    <property type="entry name" value="gag_pre-integrs"/>
    <property type="match status" value="1"/>
</dbReference>
<keyword evidence="4" id="KW-0378">Hydrolase</keyword>
<organism evidence="9 10">
    <name type="scientific">Panaeolus cyanescens</name>
    <dbReference type="NCBI Taxonomy" id="181874"/>
    <lineage>
        <taxon>Eukaryota</taxon>
        <taxon>Fungi</taxon>
        <taxon>Dikarya</taxon>
        <taxon>Basidiomycota</taxon>
        <taxon>Agaricomycotina</taxon>
        <taxon>Agaricomycetes</taxon>
        <taxon>Agaricomycetidae</taxon>
        <taxon>Agaricales</taxon>
        <taxon>Agaricineae</taxon>
        <taxon>Galeropsidaceae</taxon>
        <taxon>Panaeolus</taxon>
    </lineage>
</organism>
<accession>A0A409X2K2</accession>
<sequence>LWQPVVSAPPPKANVAVDIDVDGGGFGDAVGDGDSDLVNGVAVDDTYDDGVYSSVPNAHLASGFSAYILFDSSELVASALVAQSVSCNTLLDSGCTHHIVRDRSCFSTYDSSASVNVAVAPGRGDVPIEFACEGVPVHVVLRDCLHAPDIPMNLLSVNAMADDFGLVFEFAPSLTTVRLPAPSTASLSIRRRGRLSLLSCLFVASSSPSPSAIALPAFPLIQDKPLTFTRPKVDSSLWHRRLGHLGQEATRAVLTHNYVEGLEFEGRFKDEVCVPCLVGKGVQGPFAHNGNRASRVGQLLHIDICGQYAVKTPQGYAYFIIILDDKTNFGFVGLLRTRDNALLFYKVVQPYLTRVGGGSVETVRFDGARELCEGQMRKHIESQGTVLQVTAPFAHQQNGKAERFVRVVEEGGAALLADSVFDELRPGRLGIPRSVPPAIDSLVTTNGPDRLTRSASRLVTVAERTKVPIGSILLADVPISPEEAEQLADMERASAIRQQAADLLRTRQELAPFATPSVPDSLLASFMAYDFINRTEPELASAFFDVEEEVLRDACLAGFASEGTSWSLASHSFDLSKPPATYEEMLLRPDRDKWIAACKREIASLKLMGAFVPTNLPPGRKSIRVRWVFAYKRNPDGSIIDGGEKARLVAKGFSQRPKDYGEVSSPVARTSSIRTVMAYAAHEDLELMAMDVKTAFLHAKLDRDIYIEQIPGDPLPHKGMVLKLLVALYGLKQAAYEFYQLIRRVLSDIGMLRCEVDHAVFFGEWLSPPHPSIPMPANGGPLRLIFPIHVDDGVGALLAAKILKNYQ</sequence>
<comment type="caution">
    <text evidence="9">The sequence shown here is derived from an EMBL/GenBank/DDBJ whole genome shotgun (WGS) entry which is preliminary data.</text>
</comment>
<dbReference type="GO" id="GO:0046872">
    <property type="term" value="F:metal ion binding"/>
    <property type="evidence" value="ECO:0007669"/>
    <property type="project" value="UniProtKB-KW"/>
</dbReference>
<dbReference type="OrthoDB" id="3025757at2759"/>
<feature type="non-terminal residue" evidence="9">
    <location>
        <position position="1"/>
    </location>
</feature>
<dbReference type="AlphaFoldDB" id="A0A409X2K2"/>
<dbReference type="Pfam" id="PF07727">
    <property type="entry name" value="RVT_2"/>
    <property type="match status" value="1"/>
</dbReference>
<comment type="catalytic activity">
    <reaction evidence="7">
        <text>DNA(n) + a 2'-deoxyribonucleoside 5'-triphosphate = DNA(n+1) + diphosphate</text>
        <dbReference type="Rhea" id="RHEA:22508"/>
        <dbReference type="Rhea" id="RHEA-COMP:17339"/>
        <dbReference type="Rhea" id="RHEA-COMP:17340"/>
        <dbReference type="ChEBI" id="CHEBI:33019"/>
        <dbReference type="ChEBI" id="CHEBI:61560"/>
        <dbReference type="ChEBI" id="CHEBI:173112"/>
        <dbReference type="EC" id="2.7.7.7"/>
    </reaction>
</comment>
<evidence type="ECO:0000256" key="2">
    <source>
        <dbReference type="ARBA" id="ARBA00022670"/>
    </source>
</evidence>
<dbReference type="GO" id="GO:0003887">
    <property type="term" value="F:DNA-directed DNA polymerase activity"/>
    <property type="evidence" value="ECO:0007669"/>
    <property type="project" value="UniProtKB-EC"/>
</dbReference>
<dbReference type="GO" id="GO:0003723">
    <property type="term" value="F:RNA binding"/>
    <property type="evidence" value="ECO:0007669"/>
    <property type="project" value="UniProtKB-KW"/>
</dbReference>
<dbReference type="PANTHER" id="PTHR42648:SF24">
    <property type="entry name" value="INTEGRASE CATALYTIC DOMAIN-CONTAINING PROTEIN"/>
    <property type="match status" value="1"/>
</dbReference>
<dbReference type="GO" id="GO:0032196">
    <property type="term" value="P:transposition"/>
    <property type="evidence" value="ECO:0007669"/>
    <property type="project" value="UniProtKB-KW"/>
</dbReference>
<dbReference type="Gene3D" id="3.30.420.10">
    <property type="entry name" value="Ribonuclease H-like superfamily/Ribonuclease H"/>
    <property type="match status" value="1"/>
</dbReference>
<dbReference type="GO" id="GO:0006508">
    <property type="term" value="P:proteolysis"/>
    <property type="evidence" value="ECO:0007669"/>
    <property type="project" value="UniProtKB-KW"/>
</dbReference>
<dbReference type="SUPFAM" id="SSF53098">
    <property type="entry name" value="Ribonuclease H-like"/>
    <property type="match status" value="1"/>
</dbReference>
<evidence type="ECO:0000256" key="5">
    <source>
        <dbReference type="ARBA" id="ARBA00022884"/>
    </source>
</evidence>
<dbReference type="InterPro" id="IPR013103">
    <property type="entry name" value="RVT_2"/>
</dbReference>
<protein>
    <recommendedName>
        <fullName evidence="8">Integrase catalytic domain-containing protein</fullName>
    </recommendedName>
</protein>
<keyword evidence="3" id="KW-0479">Metal-binding</keyword>
<dbReference type="GO" id="GO:0005634">
    <property type="term" value="C:nucleus"/>
    <property type="evidence" value="ECO:0007669"/>
    <property type="project" value="UniProtKB-ARBA"/>
</dbReference>
<dbReference type="EMBL" id="NHTK01004786">
    <property type="protein sequence ID" value="PPQ84971.1"/>
    <property type="molecule type" value="Genomic_DNA"/>
</dbReference>
<dbReference type="PANTHER" id="PTHR42648">
    <property type="entry name" value="TRANSPOSASE, PUTATIVE-RELATED"/>
    <property type="match status" value="1"/>
</dbReference>
<feature type="domain" description="Integrase catalytic" evidence="8">
    <location>
        <begin position="292"/>
        <end position="410"/>
    </location>
</feature>
<dbReference type="PROSITE" id="PS50994">
    <property type="entry name" value="INTEGRASE"/>
    <property type="match status" value="1"/>
</dbReference>
<dbReference type="InterPro" id="IPR039537">
    <property type="entry name" value="Retrotran_Ty1/copia-like"/>
</dbReference>
<dbReference type="InParanoid" id="A0A409X2K2"/>
<dbReference type="InterPro" id="IPR036397">
    <property type="entry name" value="RNaseH_sf"/>
</dbReference>
<keyword evidence="2" id="KW-0645">Protease</keyword>
<keyword evidence="1" id="KW-0815">Transposition</keyword>
<dbReference type="InterPro" id="IPR001584">
    <property type="entry name" value="Integrase_cat-core"/>
</dbReference>
<dbReference type="InterPro" id="IPR025724">
    <property type="entry name" value="GAG-pre-integrase_dom"/>
</dbReference>
<dbReference type="Pfam" id="PF22936">
    <property type="entry name" value="Pol_BBD"/>
    <property type="match status" value="1"/>
</dbReference>
<name>A0A409X2K2_9AGAR</name>
<dbReference type="InterPro" id="IPR054722">
    <property type="entry name" value="PolX-like_BBD"/>
</dbReference>
<dbReference type="InterPro" id="IPR012337">
    <property type="entry name" value="RNaseH-like_sf"/>
</dbReference>
<evidence type="ECO:0000256" key="7">
    <source>
        <dbReference type="ARBA" id="ARBA00049244"/>
    </source>
</evidence>
<evidence type="ECO:0000256" key="4">
    <source>
        <dbReference type="ARBA" id="ARBA00022801"/>
    </source>
</evidence>
<gene>
    <name evidence="9" type="ORF">CVT24_000149</name>
</gene>
<keyword evidence="5" id="KW-0694">RNA-binding</keyword>
<proteinExistence type="predicted"/>
<evidence type="ECO:0000313" key="10">
    <source>
        <dbReference type="Proteomes" id="UP000284842"/>
    </source>
</evidence>
<dbReference type="Proteomes" id="UP000284842">
    <property type="component" value="Unassembled WGS sequence"/>
</dbReference>
<keyword evidence="10" id="KW-1185">Reference proteome</keyword>